<dbReference type="Proteomes" id="UP000216345">
    <property type="component" value="Unassembled WGS sequence"/>
</dbReference>
<evidence type="ECO:0000256" key="1">
    <source>
        <dbReference type="ARBA" id="ARBA00004651"/>
    </source>
</evidence>
<dbReference type="Pfam" id="PF02652">
    <property type="entry name" value="Lactate_perm"/>
    <property type="match status" value="1"/>
</dbReference>
<feature type="transmembrane region" description="Helical" evidence="8">
    <location>
        <begin position="103"/>
        <end position="123"/>
    </location>
</feature>
<gene>
    <name evidence="9" type="ORF">CEV32_1651</name>
</gene>
<dbReference type="OrthoDB" id="9761056at2"/>
<name>A0A256F997_9HYPH</name>
<evidence type="ECO:0000313" key="9">
    <source>
        <dbReference type="EMBL" id="OYR11353.1"/>
    </source>
</evidence>
<comment type="function">
    <text evidence="8">Uptake of L-lactate across the membrane. Can also transport D-lactate and glycolate.</text>
</comment>
<feature type="transmembrane region" description="Helical" evidence="8">
    <location>
        <begin position="537"/>
        <end position="557"/>
    </location>
</feature>
<feature type="transmembrane region" description="Helical" evidence="8">
    <location>
        <begin position="6"/>
        <end position="24"/>
    </location>
</feature>
<dbReference type="RefSeq" id="WP_094578279.1">
    <property type="nucleotide sequence ID" value="NZ_JBHEEL010000007.1"/>
</dbReference>
<dbReference type="PANTHER" id="PTHR30003">
    <property type="entry name" value="L-LACTATE PERMEASE"/>
    <property type="match status" value="1"/>
</dbReference>
<organism evidence="9 10">
    <name type="scientific">Brucella rhizosphaerae</name>
    <dbReference type="NCBI Taxonomy" id="571254"/>
    <lineage>
        <taxon>Bacteria</taxon>
        <taxon>Pseudomonadati</taxon>
        <taxon>Pseudomonadota</taxon>
        <taxon>Alphaproteobacteria</taxon>
        <taxon>Hyphomicrobiales</taxon>
        <taxon>Brucellaceae</taxon>
        <taxon>Brucella/Ochrobactrum group</taxon>
        <taxon>Brucella</taxon>
    </lineage>
</organism>
<keyword evidence="7 8" id="KW-0472">Membrane</keyword>
<dbReference type="eggNOG" id="COG1620">
    <property type="taxonomic scope" value="Bacteria"/>
</dbReference>
<keyword evidence="4" id="KW-1003">Cell membrane</keyword>
<dbReference type="GO" id="GO:0015295">
    <property type="term" value="F:solute:proton symporter activity"/>
    <property type="evidence" value="ECO:0007669"/>
    <property type="project" value="TreeGrafter"/>
</dbReference>
<evidence type="ECO:0000256" key="6">
    <source>
        <dbReference type="ARBA" id="ARBA00022989"/>
    </source>
</evidence>
<feature type="transmembrane region" description="Helical" evidence="8">
    <location>
        <begin position="317"/>
        <end position="335"/>
    </location>
</feature>
<evidence type="ECO:0000256" key="5">
    <source>
        <dbReference type="ARBA" id="ARBA00022692"/>
    </source>
</evidence>
<dbReference type="GO" id="GO:0015129">
    <property type="term" value="F:lactate transmembrane transporter activity"/>
    <property type="evidence" value="ECO:0007669"/>
    <property type="project" value="UniProtKB-UniRule"/>
</dbReference>
<feature type="transmembrane region" description="Helical" evidence="8">
    <location>
        <begin position="232"/>
        <end position="252"/>
    </location>
</feature>
<sequence>MSNGFLALFAFLPIFVAGLMLVGFRIQARTAMPVTYIITVIIAMALWGMSGNRIIASTIQGLIQTAGLLWIIFGAILLLNTLKHSGGISAIRSGFAQISPDRRVQVFLIAWLFGSFIEGASGFGTPAAVVAPLMVAVGFPALAAVTFGLIIQSTPVSFGAVGTPLIVGVQSGLNREALTGQLQGVGSSWEYFFHIITSEVAILHAVCGTFIPLFLVLIMTRFFGRNRSWTEGLAILPFALFAAFSFTIPYVLSAVFLGAEFPSMIGGLVGLALATLAARAGFLMPKDTWDFAPASEWPEGWMGSVEMKLDELTSRKISLGLAWTPYILLALFLVISRTFPAVGSALKSVTFAATNIMGETGISGDFAPLFLPGGLLVIVCLITFFLHRMSVVQFSKAFGESTKTLLGAGFVLLFTVPMVRVMINSGVNSKELVSMPLMVADWVAVEVGNIYPFFAPSVGALGAFLAGSNTVSNLMLSQFQYGVAEGLGVSGALMVAGQSVGAAAGNMIAIHNVVAASATVGLLGREGITMRMTIIPTIYYVTLAGTLLLIGFYVLGISDPLAGAVPQ</sequence>
<feature type="transmembrane region" description="Helical" evidence="8">
    <location>
        <begin position="129"/>
        <end position="149"/>
    </location>
</feature>
<proteinExistence type="inferred from homology"/>
<evidence type="ECO:0000256" key="8">
    <source>
        <dbReference type="RuleBase" id="RU365092"/>
    </source>
</evidence>
<feature type="transmembrane region" description="Helical" evidence="8">
    <location>
        <begin position="443"/>
        <end position="467"/>
    </location>
</feature>
<dbReference type="GO" id="GO:0005886">
    <property type="term" value="C:plasma membrane"/>
    <property type="evidence" value="ECO:0007669"/>
    <property type="project" value="UniProtKB-SubCell"/>
</dbReference>
<feature type="transmembrane region" description="Helical" evidence="8">
    <location>
        <begin position="61"/>
        <end position="82"/>
    </location>
</feature>
<protein>
    <recommendedName>
        <fullName evidence="8">L-lactate permease</fullName>
    </recommendedName>
</protein>
<evidence type="ECO:0000256" key="2">
    <source>
        <dbReference type="ARBA" id="ARBA00010100"/>
    </source>
</evidence>
<keyword evidence="3 8" id="KW-0813">Transport</keyword>
<evidence type="ECO:0000256" key="3">
    <source>
        <dbReference type="ARBA" id="ARBA00022448"/>
    </source>
</evidence>
<dbReference type="EMBL" id="NNRK01000033">
    <property type="protein sequence ID" value="OYR11353.1"/>
    <property type="molecule type" value="Genomic_DNA"/>
</dbReference>
<comment type="caution">
    <text evidence="9">The sequence shown here is derived from an EMBL/GenBank/DDBJ whole genome shotgun (WGS) entry which is preliminary data.</text>
</comment>
<keyword evidence="10" id="KW-1185">Reference proteome</keyword>
<feature type="transmembrane region" description="Helical" evidence="8">
    <location>
        <begin position="366"/>
        <end position="385"/>
    </location>
</feature>
<feature type="transmembrane region" description="Helical" evidence="8">
    <location>
        <begin position="193"/>
        <end position="220"/>
    </location>
</feature>
<feature type="transmembrane region" description="Helical" evidence="8">
    <location>
        <begin position="31"/>
        <end position="49"/>
    </location>
</feature>
<evidence type="ECO:0000313" key="10">
    <source>
        <dbReference type="Proteomes" id="UP000216345"/>
    </source>
</evidence>
<feature type="transmembrane region" description="Helical" evidence="8">
    <location>
        <begin position="405"/>
        <end position="423"/>
    </location>
</feature>
<dbReference type="AlphaFoldDB" id="A0A256F997"/>
<keyword evidence="6 8" id="KW-1133">Transmembrane helix</keyword>
<dbReference type="PANTHER" id="PTHR30003:SF0">
    <property type="entry name" value="GLYCOLATE PERMEASE GLCA-RELATED"/>
    <property type="match status" value="1"/>
</dbReference>
<comment type="subcellular location">
    <subcellularLocation>
        <location evidence="8">Cell inner membrane</location>
        <topology evidence="8">Multi-pass membrane protein</topology>
    </subcellularLocation>
    <subcellularLocation>
        <location evidence="1">Cell membrane</location>
        <topology evidence="1">Multi-pass membrane protein</topology>
    </subcellularLocation>
</comment>
<accession>A0A256F997</accession>
<comment type="similarity">
    <text evidence="2 8">Belongs to the lactate permease family.</text>
</comment>
<feature type="transmembrane region" description="Helical" evidence="8">
    <location>
        <begin position="264"/>
        <end position="282"/>
    </location>
</feature>
<keyword evidence="5 8" id="KW-0812">Transmembrane</keyword>
<reference evidence="9 10" key="1">
    <citation type="submission" date="2017-07" db="EMBL/GenBank/DDBJ databases">
        <title>Phylogenetic study on the rhizospheric bacterium Ochrobactrum sp. A44.</title>
        <authorList>
            <person name="Krzyzanowska D.M."/>
            <person name="Ossowicki A."/>
            <person name="Rajewska M."/>
            <person name="Maciag T."/>
            <person name="Kaczynski Z."/>
            <person name="Czerwicka M."/>
            <person name="Jafra S."/>
        </authorList>
    </citation>
    <scope>NUCLEOTIDE SEQUENCE [LARGE SCALE GENOMIC DNA]</scope>
    <source>
        <strain evidence="9 10">PR17</strain>
    </source>
</reference>
<evidence type="ECO:0000256" key="4">
    <source>
        <dbReference type="ARBA" id="ARBA00022475"/>
    </source>
</evidence>
<feature type="transmembrane region" description="Helical" evidence="8">
    <location>
        <begin position="156"/>
        <end position="173"/>
    </location>
</feature>
<dbReference type="InterPro" id="IPR003804">
    <property type="entry name" value="Lactate_perm"/>
</dbReference>
<evidence type="ECO:0000256" key="7">
    <source>
        <dbReference type="ARBA" id="ARBA00023136"/>
    </source>
</evidence>
<keyword evidence="8" id="KW-0997">Cell inner membrane</keyword>